<proteinExistence type="predicted"/>
<dbReference type="RefSeq" id="WP_024767766.1">
    <property type="nucleotide sequence ID" value="NZ_CP049140.1"/>
</dbReference>
<dbReference type="EMBL" id="CP049140">
    <property type="protein sequence ID" value="QIE86169.1"/>
    <property type="molecule type" value="Genomic_DNA"/>
</dbReference>
<gene>
    <name evidence="1" type="ORF">G5B91_07790</name>
</gene>
<accession>A0A6G6ISY8</accession>
<dbReference type="KEGG" id="pnt:G5B91_07790"/>
<protein>
    <submittedName>
        <fullName evidence="1">Uncharacterized protein</fullName>
    </submittedName>
</protein>
<dbReference type="AlphaFoldDB" id="A0A6G6ISY8"/>
<name>A0A6G6ISY8_PSENT</name>
<reference evidence="1 2" key="1">
    <citation type="submission" date="2020-02" db="EMBL/GenBank/DDBJ databases">
        <title>Integrative conjugative elements (ICEs) and plasmids drive adaptation of Pseudomonas nitroreducens strain HBP1 to wastewater environment.</title>
        <authorList>
            <person name="Sentchilo V."/>
            <person name="Carraro N."/>
            <person name="Bertelli C."/>
            <person name="van der Meer J.R."/>
        </authorList>
    </citation>
    <scope>NUCLEOTIDE SEQUENCE [LARGE SCALE GENOMIC DNA]</scope>
    <source>
        <strain evidence="1 2">HBP1</strain>
    </source>
</reference>
<dbReference type="Proteomes" id="UP000501063">
    <property type="component" value="Chromosome"/>
</dbReference>
<organism evidence="1 2">
    <name type="scientific">Pseudomonas nitroreducens</name>
    <dbReference type="NCBI Taxonomy" id="46680"/>
    <lineage>
        <taxon>Bacteria</taxon>
        <taxon>Pseudomonadati</taxon>
        <taxon>Pseudomonadota</taxon>
        <taxon>Gammaproteobacteria</taxon>
        <taxon>Pseudomonadales</taxon>
        <taxon>Pseudomonadaceae</taxon>
        <taxon>Pseudomonas</taxon>
    </lineage>
</organism>
<evidence type="ECO:0000313" key="2">
    <source>
        <dbReference type="Proteomes" id="UP000501063"/>
    </source>
</evidence>
<sequence length="121" mass="13647">MHERAAQLIYRALCRVEARLARQALGMDQVPPMPTLQVEEVAAVEPVELEEVLQPEAAPVDAFDDEPAPSPSPLLPPMAARIEAMAKRGWTPQMAAHDLRLHPKRVRQIARDYHITFHCLR</sequence>
<evidence type="ECO:0000313" key="1">
    <source>
        <dbReference type="EMBL" id="QIE86169.1"/>
    </source>
</evidence>